<dbReference type="SMART" id="SM00563">
    <property type="entry name" value="PlsC"/>
    <property type="match status" value="1"/>
</dbReference>
<evidence type="ECO:0000259" key="6">
    <source>
        <dbReference type="SMART" id="SM00563"/>
    </source>
</evidence>
<evidence type="ECO:0000256" key="2">
    <source>
        <dbReference type="ARBA" id="ARBA00022679"/>
    </source>
</evidence>
<feature type="compositionally biased region" description="Pro residues" evidence="4">
    <location>
        <begin position="693"/>
        <end position="702"/>
    </location>
</feature>
<dbReference type="RefSeq" id="XP_008715086.1">
    <property type="nucleotide sequence ID" value="XM_008716864.1"/>
</dbReference>
<keyword evidence="2" id="KW-0808">Transferase</keyword>
<feature type="compositionally biased region" description="Polar residues" evidence="4">
    <location>
        <begin position="712"/>
        <end position="723"/>
    </location>
</feature>
<feature type="compositionally biased region" description="Low complexity" evidence="4">
    <location>
        <begin position="658"/>
        <end position="678"/>
    </location>
</feature>
<evidence type="ECO:0000256" key="5">
    <source>
        <dbReference type="SAM" id="Phobius"/>
    </source>
</evidence>
<dbReference type="STRING" id="1220924.W2S423"/>
<dbReference type="GO" id="GO:0036149">
    <property type="term" value="P:phosphatidylinositol acyl-chain remodeling"/>
    <property type="evidence" value="ECO:0007669"/>
    <property type="project" value="TreeGrafter"/>
</dbReference>
<dbReference type="HOGENOM" id="CLU_016735_0_0_1"/>
<feature type="transmembrane region" description="Helical" evidence="5">
    <location>
        <begin position="371"/>
        <end position="392"/>
    </location>
</feature>
<dbReference type="VEuPathDB" id="FungiDB:HMPREF1541_02509"/>
<dbReference type="InterPro" id="IPR002123">
    <property type="entry name" value="Plipid/glycerol_acylTrfase"/>
</dbReference>
<feature type="compositionally biased region" description="Low complexity" evidence="4">
    <location>
        <begin position="589"/>
        <end position="600"/>
    </location>
</feature>
<dbReference type="AlphaFoldDB" id="W2S423"/>
<dbReference type="Pfam" id="PF16076">
    <property type="entry name" value="Acyltransf_C"/>
    <property type="match status" value="1"/>
</dbReference>
<feature type="transmembrane region" description="Helical" evidence="5">
    <location>
        <begin position="37"/>
        <end position="57"/>
    </location>
</feature>
<evidence type="ECO:0000256" key="1">
    <source>
        <dbReference type="ARBA" id="ARBA00008655"/>
    </source>
</evidence>
<evidence type="ECO:0000256" key="4">
    <source>
        <dbReference type="SAM" id="MobiDB-lite"/>
    </source>
</evidence>
<dbReference type="EMBL" id="KB822718">
    <property type="protein sequence ID" value="ETN43350.1"/>
    <property type="molecule type" value="Genomic_DNA"/>
</dbReference>
<sequence length="823" mass="90781">MSLVQHRPSAGLKLDSIPERPDKVPLKKGEYSVASRALALSTYFLSGALAINFSQFLGTPLYLVNEDWYNAWIAFTKQSFGLLTMTLTQAFAPTKVIVSGDESVRGQLRVSGEGNLILDFPQRIVLMANHQIYTDWLYLWWIAYCNGMHGRLYIILKESLKKIPVVGWGMQLSQFIFLKRNWEKDKPHMADALGKLNKITDPMWLLLFPEGTNLAPSTREKSASWAQKTRIKDMQHTLLPRMTGLQFCLQELAKTVDYLYDCTIAYEGVPRGQFAQDIFTLKAGYLEGRPPKSVHMHWRRYAIKDIPIHNDKAFELWLIARWREKDVLIEKYLRDGKFPADQGITKYKSGRVARGTGHSQVQIRSSHWYEFLQIFAPMGVLAMILAVFYGALPKSFWNNFNKQALQSGTQDIKKAGQQAGTQVKAASSTLGGLTLDDVFDKDKQEDSFKKGALAVQQWLSTPQASTLMNRVDFVTQFLQNPEQTVKESMKGQRKDFMQSIKEEEERRRQLNLPNSAQNVGAQKGKFWDDLKRIENSRYGSVSSSSSQPAGTFWADLKAAEQRKKGQGLEYGARGTFWDKMKTEENNRQGSVHTVSSGTSSNLRGVRTPPSTYLASTRAPSIAPSALQRKPSAPASTTSAAPPKLSAPKPRPQPSRAASTISSTPSSTPKKLPPSKTSPGVRPKSFAPLMPATAPKPAPPPKKTTPAKNTTTQKSTPAKISTATKKPAGSTEATKPTPPKTQTPVKKLPNATAASKTNKPTTIQKPAAGATPAKKPVAATPKSQKTTKPTPVKSKAGGVTPKQPVKPAAKPVASQKPPVKAVTK</sequence>
<comment type="similarity">
    <text evidence="1">Belongs to the 1-acyl-sn-glycerol-3-phosphate acyltransferase family.</text>
</comment>
<feature type="compositionally biased region" description="Polar residues" evidence="4">
    <location>
        <begin position="751"/>
        <end position="763"/>
    </location>
</feature>
<dbReference type="GeneID" id="19969848"/>
<proteinExistence type="inferred from homology"/>
<keyword evidence="8" id="KW-1185">Reference proteome</keyword>
<protein>
    <recommendedName>
        <fullName evidence="6">Phospholipid/glycerol acyltransferase domain-containing protein</fullName>
    </recommendedName>
</protein>
<dbReference type="CDD" id="cd07990">
    <property type="entry name" value="LPLAT_LCLAT1-like"/>
    <property type="match status" value="1"/>
</dbReference>
<evidence type="ECO:0000256" key="3">
    <source>
        <dbReference type="ARBA" id="ARBA00023315"/>
    </source>
</evidence>
<feature type="transmembrane region" description="Helical" evidence="5">
    <location>
        <begin position="136"/>
        <end position="154"/>
    </location>
</feature>
<dbReference type="Pfam" id="PF01553">
    <property type="entry name" value="Acyltransferase"/>
    <property type="match status" value="1"/>
</dbReference>
<dbReference type="eggNOG" id="KOG1216">
    <property type="taxonomic scope" value="Eukaryota"/>
</dbReference>
<dbReference type="GO" id="GO:0016746">
    <property type="term" value="F:acyltransferase activity"/>
    <property type="evidence" value="ECO:0007669"/>
    <property type="project" value="UniProtKB-KW"/>
</dbReference>
<dbReference type="Proteomes" id="UP000030752">
    <property type="component" value="Unassembled WGS sequence"/>
</dbReference>
<accession>W2S423</accession>
<feature type="region of interest" description="Disordered" evidence="4">
    <location>
        <begin position="583"/>
        <end position="823"/>
    </location>
</feature>
<evidence type="ECO:0000313" key="8">
    <source>
        <dbReference type="Proteomes" id="UP000030752"/>
    </source>
</evidence>
<keyword evidence="5" id="KW-0812">Transmembrane</keyword>
<feature type="compositionally biased region" description="Low complexity" evidence="4">
    <location>
        <begin position="628"/>
        <end position="647"/>
    </location>
</feature>
<keyword evidence="5" id="KW-1133">Transmembrane helix</keyword>
<reference evidence="7 8" key="1">
    <citation type="submission" date="2013-03" db="EMBL/GenBank/DDBJ databases">
        <title>The Genome Sequence of Phialophora europaea CBS 101466.</title>
        <authorList>
            <consortium name="The Broad Institute Genomics Platform"/>
            <person name="Cuomo C."/>
            <person name="de Hoog S."/>
            <person name="Gorbushina A."/>
            <person name="Walker B."/>
            <person name="Young S.K."/>
            <person name="Zeng Q."/>
            <person name="Gargeya S."/>
            <person name="Fitzgerald M."/>
            <person name="Haas B."/>
            <person name="Abouelleil A."/>
            <person name="Allen A.W."/>
            <person name="Alvarado L."/>
            <person name="Arachchi H.M."/>
            <person name="Berlin A.M."/>
            <person name="Chapman S.B."/>
            <person name="Gainer-Dewar J."/>
            <person name="Goldberg J."/>
            <person name="Griggs A."/>
            <person name="Gujja S."/>
            <person name="Hansen M."/>
            <person name="Howarth C."/>
            <person name="Imamovic A."/>
            <person name="Ireland A."/>
            <person name="Larimer J."/>
            <person name="McCowan C."/>
            <person name="Murphy C."/>
            <person name="Pearson M."/>
            <person name="Poon T.W."/>
            <person name="Priest M."/>
            <person name="Roberts A."/>
            <person name="Saif S."/>
            <person name="Shea T."/>
            <person name="Sisk P."/>
            <person name="Sykes S."/>
            <person name="Wortman J."/>
            <person name="Nusbaum C."/>
            <person name="Birren B."/>
        </authorList>
    </citation>
    <scope>NUCLEOTIDE SEQUENCE [LARGE SCALE GENOMIC DNA]</scope>
    <source>
        <strain evidence="7 8">CBS 101466</strain>
    </source>
</reference>
<keyword evidence="3" id="KW-0012">Acyltransferase</keyword>
<feature type="compositionally biased region" description="Polar residues" evidence="4">
    <location>
        <begin position="608"/>
        <end position="618"/>
    </location>
</feature>
<feature type="compositionally biased region" description="Low complexity" evidence="4">
    <location>
        <begin position="764"/>
        <end position="823"/>
    </location>
</feature>
<dbReference type="OrthoDB" id="189226at2759"/>
<gene>
    <name evidence="7" type="ORF">HMPREF1541_02509</name>
</gene>
<dbReference type="eggNOG" id="KOG1505">
    <property type="taxonomic scope" value="Eukaryota"/>
</dbReference>
<feature type="domain" description="Phospholipid/glycerol acyltransferase" evidence="6">
    <location>
        <begin position="124"/>
        <end position="246"/>
    </location>
</feature>
<dbReference type="InParanoid" id="W2S423"/>
<dbReference type="PANTHER" id="PTHR10983:SF16">
    <property type="entry name" value="LYSOCARDIOLIPIN ACYLTRANSFERASE 1"/>
    <property type="match status" value="1"/>
</dbReference>
<evidence type="ECO:0000313" key="7">
    <source>
        <dbReference type="EMBL" id="ETN43350.1"/>
    </source>
</evidence>
<dbReference type="PANTHER" id="PTHR10983">
    <property type="entry name" value="1-ACYLGLYCEROL-3-PHOSPHATE ACYLTRANSFERASE-RELATED"/>
    <property type="match status" value="1"/>
</dbReference>
<name>W2S423_CYPE1</name>
<dbReference type="GO" id="GO:0005783">
    <property type="term" value="C:endoplasmic reticulum"/>
    <property type="evidence" value="ECO:0007669"/>
    <property type="project" value="TreeGrafter"/>
</dbReference>
<keyword evidence="5" id="KW-0472">Membrane</keyword>
<dbReference type="SUPFAM" id="SSF69593">
    <property type="entry name" value="Glycerol-3-phosphate (1)-acyltransferase"/>
    <property type="match status" value="1"/>
</dbReference>
<organism evidence="7 8">
    <name type="scientific">Cyphellophora europaea (strain CBS 101466)</name>
    <name type="common">Phialophora europaea</name>
    <dbReference type="NCBI Taxonomy" id="1220924"/>
    <lineage>
        <taxon>Eukaryota</taxon>
        <taxon>Fungi</taxon>
        <taxon>Dikarya</taxon>
        <taxon>Ascomycota</taxon>
        <taxon>Pezizomycotina</taxon>
        <taxon>Eurotiomycetes</taxon>
        <taxon>Chaetothyriomycetidae</taxon>
        <taxon>Chaetothyriales</taxon>
        <taxon>Cyphellophoraceae</taxon>
        <taxon>Cyphellophora</taxon>
    </lineage>
</organism>
<dbReference type="InterPro" id="IPR032098">
    <property type="entry name" value="Acyltransf_C"/>
</dbReference>